<dbReference type="SUPFAM" id="SSF101447">
    <property type="entry name" value="Formin homology 2 domain (FH2 domain)"/>
    <property type="match status" value="1"/>
</dbReference>
<feature type="region of interest" description="Disordered" evidence="2">
    <location>
        <begin position="339"/>
        <end position="379"/>
    </location>
</feature>
<feature type="region of interest" description="Disordered" evidence="2">
    <location>
        <begin position="456"/>
        <end position="546"/>
    </location>
</feature>
<dbReference type="InterPro" id="IPR042201">
    <property type="entry name" value="FH2_Formin_sf"/>
</dbReference>
<dbReference type="PANTHER" id="PTHR45920:SF7">
    <property type="entry name" value="FORMIN-G"/>
    <property type="match status" value="1"/>
</dbReference>
<organism evidence="4 5">
    <name type="scientific">Cyprinus carpio</name>
    <name type="common">Common carp</name>
    <dbReference type="NCBI Taxonomy" id="7962"/>
    <lineage>
        <taxon>Eukaryota</taxon>
        <taxon>Metazoa</taxon>
        <taxon>Chordata</taxon>
        <taxon>Craniata</taxon>
        <taxon>Vertebrata</taxon>
        <taxon>Euteleostomi</taxon>
        <taxon>Actinopterygii</taxon>
        <taxon>Neopterygii</taxon>
        <taxon>Teleostei</taxon>
        <taxon>Ostariophysi</taxon>
        <taxon>Cypriniformes</taxon>
        <taxon>Cyprinidae</taxon>
        <taxon>Cyprininae</taxon>
        <taxon>Cyprinus</taxon>
    </lineage>
</organism>
<feature type="domain" description="FH2" evidence="3">
    <location>
        <begin position="858"/>
        <end position="1235"/>
    </location>
</feature>
<dbReference type="InterPro" id="IPR001265">
    <property type="entry name" value="Formin_Cappuccino_subfam"/>
</dbReference>
<dbReference type="GO" id="GO:0005884">
    <property type="term" value="C:actin filament"/>
    <property type="evidence" value="ECO:0007669"/>
    <property type="project" value="InterPro"/>
</dbReference>
<sequence>MESKPINSFLDKLTNLFTHHEKHELQTLTEESQNVNSFHSLTEKGDVNDKKNSVQRQDGFSDQVDAFDIIKTSQTDDEEDRTKGHVNRSEHQNVNEINEIDFSSEKEEVNLDLNVDRQRDKYNKTSAACQTDQDVTDGQADTQSKSLSEFSACDSANRLDKQLDYPALCTVDITVFRKGSLDNDQQFGSKSNDKDMSKNRLNKDISGDVMESGISNEKLFDVVQNEREEDHIEQTSSSSKEKMKIVRENAAEVPLKDRVCQDVLTYVIQSTNIPSDRNYLTDFLITESLNSSTNNNNYVSVQIQQEVSAAESKIEPKGNLQNSADVPEVTKAGVNEHALTNHNQASKHSETGGEISEGSDLCDTEEHHSSDLNKKTNLEPELLSSDIQLEEQVIKVHTEGEMNNKNEEEIIQEEAMLDTDSSSTEKTTTDQTPKVVKENPLQLSSLFTGLLSPKKEALEEKDTSEQPQSPAKRGLFTDQSNKKEVKGDFLEQLTQFLSKGEGKRKQEGMTSPPLSPISKDPAEKPETTVEEPAIPQSEETNKSTNAETALGAFKAFFTVKSAKKDTSNRMDLDTVKRKINRDKDVLKAFFDRSSSKSPDNKETTDSKVSEEHTPKRLQTVWPPPKPKDEEEKIGLKYTEAEHQAALLQLKRECNEEVEKLEVRSTQIQKLGSTIASLQRERDKERGRDHRDVAVSTEDNIKPRAFRSVCIQTERETVINPEEAKEAQSRSFDPLPKNADLNSTKIFTGKQKTVPPPGPPPVSLQLQMNSNNTPPPPPPPPPLPPPAPLLPRHPPLPTGPCTPNVPPLPAQPLDRPGTVPPPPPPPMIGCGLPPPPPPPVLHSVPPPPPPPPGVGIFPSKPSMEPVCPMKPLYWTRIQIQDYRNNMLWSSLKQPEIINTNEFAELFAKATSPTKRKPLSEAYEKKAKARKVIKLLDGKRSQAVGILISSLHLEMKDIQQAVLTLDNSVVDLDAIEALYENYRQRQSSVFKVDRYSLLFLDRFLYELSQIPEFSSRVHCLIFQSKFTDAVASIQCKTEIILHVCKYLLEKESVRKVMGLVLALGNYMNGGSRARGQADGFGFEILPKLKDVKSRENHMSLLDYIVSYYLRHLDKNAGTEKSIFPLPEPQDVFLSSQVKFDDLSKDLKKMNRDLTVCEKDVLTVCTNSSHEHIHPFKEKMECFIANGDFSDLVEYFGLKPRSGEQEIVPGHVFTLWFEFCNDFKIRWKRENKVISKER</sequence>
<evidence type="ECO:0000259" key="3">
    <source>
        <dbReference type="PROSITE" id="PS51444"/>
    </source>
</evidence>
<feature type="region of interest" description="Disordered" evidence="2">
    <location>
        <begin position="414"/>
        <end position="441"/>
    </location>
</feature>
<proteinExistence type="inferred from homology"/>
<feature type="compositionally biased region" description="Pro residues" evidence="2">
    <location>
        <begin position="817"/>
        <end position="840"/>
    </location>
</feature>
<dbReference type="GO" id="GO:0051015">
    <property type="term" value="F:actin filament binding"/>
    <property type="evidence" value="ECO:0007669"/>
    <property type="project" value="TreeGrafter"/>
</dbReference>
<name>A0A8C2K2L7_CYPCA</name>
<dbReference type="SMART" id="SM00498">
    <property type="entry name" value="FH2"/>
    <property type="match status" value="1"/>
</dbReference>
<dbReference type="Gene3D" id="1.20.58.2220">
    <property type="entry name" value="Formin, FH2 domain"/>
    <property type="match status" value="1"/>
</dbReference>
<evidence type="ECO:0000313" key="5">
    <source>
        <dbReference type="Proteomes" id="UP000694701"/>
    </source>
</evidence>
<dbReference type="GO" id="GO:0030866">
    <property type="term" value="P:cortical actin cytoskeleton organization"/>
    <property type="evidence" value="ECO:0007669"/>
    <property type="project" value="TreeGrafter"/>
</dbReference>
<accession>A0A8C2K2L7</accession>
<dbReference type="InterPro" id="IPR015425">
    <property type="entry name" value="FH2_Formin"/>
</dbReference>
<feature type="compositionally biased region" description="Basic and acidic residues" evidence="2">
    <location>
        <begin position="364"/>
        <end position="378"/>
    </location>
</feature>
<comment type="similarity">
    <text evidence="1">Belongs to the formin homology family. Cappuccino subfamily.</text>
</comment>
<dbReference type="PROSITE" id="PS51444">
    <property type="entry name" value="FH2"/>
    <property type="match status" value="1"/>
</dbReference>
<feature type="compositionally biased region" description="Pro residues" evidence="2">
    <location>
        <begin position="772"/>
        <end position="809"/>
    </location>
</feature>
<dbReference type="PANTHER" id="PTHR45920">
    <property type="entry name" value="FORMIN HOMOLOGY 2 DOMAIN CONTAINING, ISOFORM I"/>
    <property type="match status" value="1"/>
</dbReference>
<dbReference type="GO" id="GO:0008017">
    <property type="term" value="F:microtubule binding"/>
    <property type="evidence" value="ECO:0007669"/>
    <property type="project" value="InterPro"/>
</dbReference>
<evidence type="ECO:0000256" key="1">
    <source>
        <dbReference type="ARBA" id="ARBA00005271"/>
    </source>
</evidence>
<reference evidence="4" key="1">
    <citation type="submission" date="2025-08" db="UniProtKB">
        <authorList>
            <consortium name="Ensembl"/>
        </authorList>
    </citation>
    <scope>IDENTIFICATION</scope>
</reference>
<feature type="region of interest" description="Disordered" evidence="2">
    <location>
        <begin position="71"/>
        <end position="95"/>
    </location>
</feature>
<dbReference type="AlphaFoldDB" id="A0A8C2K2L7"/>
<dbReference type="Pfam" id="PF02181">
    <property type="entry name" value="FH2"/>
    <property type="match status" value="1"/>
</dbReference>
<feature type="compositionally biased region" description="Basic and acidic residues" evidence="2">
    <location>
        <begin position="80"/>
        <end position="93"/>
    </location>
</feature>
<evidence type="ECO:0000256" key="2">
    <source>
        <dbReference type="SAM" id="MobiDB-lite"/>
    </source>
</evidence>
<evidence type="ECO:0000313" key="4">
    <source>
        <dbReference type="Ensembl" id="ENSCCRP00020102673.1"/>
    </source>
</evidence>
<feature type="compositionally biased region" description="Basic and acidic residues" evidence="2">
    <location>
        <begin position="713"/>
        <end position="727"/>
    </location>
</feature>
<feature type="compositionally biased region" description="Basic and acidic residues" evidence="2">
    <location>
        <begin position="588"/>
        <end position="614"/>
    </location>
</feature>
<dbReference type="GO" id="GO:0045010">
    <property type="term" value="P:actin nucleation"/>
    <property type="evidence" value="ECO:0007669"/>
    <property type="project" value="InterPro"/>
</dbReference>
<feature type="region of interest" description="Disordered" evidence="2">
    <location>
        <begin position="675"/>
        <end position="698"/>
    </location>
</feature>
<protein>
    <submittedName>
        <fullName evidence="4">Formin 1</fullName>
    </submittedName>
</protein>
<dbReference type="PRINTS" id="PR00828">
    <property type="entry name" value="FORMIN"/>
</dbReference>
<feature type="region of interest" description="Disordered" evidence="2">
    <location>
        <begin position="713"/>
        <end position="840"/>
    </location>
</feature>
<dbReference type="Ensembl" id="ENSCCRT00020112200.1">
    <property type="protein sequence ID" value="ENSCCRP00020102673.1"/>
    <property type="gene ID" value="ENSCCRG00020047002.1"/>
</dbReference>
<dbReference type="Proteomes" id="UP000694701">
    <property type="component" value="Unplaced"/>
</dbReference>
<feature type="region of interest" description="Disordered" evidence="2">
    <location>
        <begin position="588"/>
        <end position="632"/>
    </location>
</feature>
<feature type="compositionally biased region" description="Low complexity" evidence="2">
    <location>
        <begin position="418"/>
        <end position="432"/>
    </location>
</feature>
<dbReference type="GO" id="GO:0005737">
    <property type="term" value="C:cytoplasm"/>
    <property type="evidence" value="ECO:0007669"/>
    <property type="project" value="TreeGrafter"/>
</dbReference>
<feature type="compositionally biased region" description="Basic and acidic residues" evidence="2">
    <location>
        <begin position="480"/>
        <end position="489"/>
    </location>
</feature>
<feature type="compositionally biased region" description="Basic and acidic residues" evidence="2">
    <location>
        <begin position="678"/>
        <end position="692"/>
    </location>
</feature>